<reference evidence="1" key="1">
    <citation type="submission" date="2021-05" db="EMBL/GenBank/DDBJ databases">
        <title>Whole genome sequence of Curtobacterium flaccumfaciens pv. flaccumfaciens strain CFBP 3417.</title>
        <authorList>
            <person name="Osdaghi E."/>
            <person name="Taghouti G."/>
            <person name="Portier P."/>
            <person name="Fazliarab A."/>
            <person name="Taghavi S.M."/>
            <person name="Briand M."/>
            <person name="Le-Saux M."/>
            <person name="Jacques M.-A."/>
        </authorList>
    </citation>
    <scope>NUCLEOTIDE SEQUENCE</scope>
    <source>
        <strain evidence="1">CFBP 3417</strain>
    </source>
</reference>
<evidence type="ECO:0008006" key="3">
    <source>
        <dbReference type="Google" id="ProtNLM"/>
    </source>
</evidence>
<name>A0A9Q2ZMN8_9MICO</name>
<dbReference type="SUPFAM" id="SSF48452">
    <property type="entry name" value="TPR-like"/>
    <property type="match status" value="1"/>
</dbReference>
<protein>
    <recommendedName>
        <fullName evidence="3">Tetratricopeptide repeat protein</fullName>
    </recommendedName>
</protein>
<dbReference type="RefSeq" id="WP_214562847.1">
    <property type="nucleotide sequence ID" value="NZ_JAHEWX010000008.1"/>
</dbReference>
<organism evidence="1 2">
    <name type="scientific">Curtobacterium flaccumfaciens pv. flaccumfaciens</name>
    <dbReference type="NCBI Taxonomy" id="138532"/>
    <lineage>
        <taxon>Bacteria</taxon>
        <taxon>Bacillati</taxon>
        <taxon>Actinomycetota</taxon>
        <taxon>Actinomycetes</taxon>
        <taxon>Micrococcales</taxon>
        <taxon>Microbacteriaceae</taxon>
        <taxon>Curtobacterium</taxon>
    </lineage>
</organism>
<dbReference type="AlphaFoldDB" id="A0A9Q2ZMN8"/>
<proteinExistence type="predicted"/>
<dbReference type="InterPro" id="IPR011990">
    <property type="entry name" value="TPR-like_helical_dom_sf"/>
</dbReference>
<evidence type="ECO:0000313" key="2">
    <source>
        <dbReference type="Proteomes" id="UP000709437"/>
    </source>
</evidence>
<dbReference type="Gene3D" id="1.25.40.10">
    <property type="entry name" value="Tetratricopeptide repeat domain"/>
    <property type="match status" value="1"/>
</dbReference>
<accession>A0A9Q2ZMN8</accession>
<gene>
    <name evidence="1" type="ORF">KK103_08080</name>
</gene>
<comment type="caution">
    <text evidence="1">The sequence shown here is derived from an EMBL/GenBank/DDBJ whole genome shotgun (WGS) entry which is preliminary data.</text>
</comment>
<evidence type="ECO:0000313" key="1">
    <source>
        <dbReference type="EMBL" id="MBT1541714.1"/>
    </source>
</evidence>
<dbReference type="Proteomes" id="UP000709437">
    <property type="component" value="Unassembled WGS sequence"/>
</dbReference>
<sequence>MRSSTRLLVESVRVVAARDDSRSFDQLIDTVHESDRLGRSVDAENAAATLRRYLGDHDRRLVFLDALASWQNGDRASAVRGFEIVLRTKVKDKAEGISAHLTATHLHDQERGAEDEAIGFLQRAERALAAVHDHWGMSLTRSTHGRVLRDRATRAVPRDQALLTKSLQQYVAAESALSKLPMDDALDRIRTRARITMGRAETLAEQGELDAAITVARAVFDELPEDAEEKLYCRTLLARLYRDTNQIGEALEALDPDRIRRVGTSRRADAEVARALNVLATVQQRSGDLVGAEQSAADSLALGEELRNRRHVKHATVTLARIEMDRLGPEPSNADIRAVRSLLYRARQDGASISDLLAQLPAERRGPESPRKPLA</sequence>
<dbReference type="EMBL" id="JAHEWX010000008">
    <property type="protein sequence ID" value="MBT1541714.1"/>
    <property type="molecule type" value="Genomic_DNA"/>
</dbReference>